<dbReference type="EMBL" id="JAIVGD010000018">
    <property type="protein sequence ID" value="KAH0756351.1"/>
    <property type="molecule type" value="Genomic_DNA"/>
</dbReference>
<evidence type="ECO:0000313" key="1">
    <source>
        <dbReference type="EMBL" id="KAH0756351.1"/>
    </source>
</evidence>
<keyword evidence="2" id="KW-1185">Reference proteome</keyword>
<accession>A0ABQ7UZ03</accession>
<dbReference type="PANTHER" id="PTHR36607">
    <property type="entry name" value="1,2-DIHYDROXY-3-KETO-5-METHYLTHIOPENTENE DIOXYGENASE 4"/>
    <property type="match status" value="1"/>
</dbReference>
<name>A0ABQ7UZ03_SOLTU</name>
<protein>
    <recommendedName>
        <fullName evidence="3">Aminotransferase-like plant mobile domain-containing protein</fullName>
    </recommendedName>
</protein>
<organism evidence="1 2">
    <name type="scientific">Solanum tuberosum</name>
    <name type="common">Potato</name>
    <dbReference type="NCBI Taxonomy" id="4113"/>
    <lineage>
        <taxon>Eukaryota</taxon>
        <taxon>Viridiplantae</taxon>
        <taxon>Streptophyta</taxon>
        <taxon>Embryophyta</taxon>
        <taxon>Tracheophyta</taxon>
        <taxon>Spermatophyta</taxon>
        <taxon>Magnoliopsida</taxon>
        <taxon>eudicotyledons</taxon>
        <taxon>Gunneridae</taxon>
        <taxon>Pentapetalae</taxon>
        <taxon>asterids</taxon>
        <taxon>lamiids</taxon>
        <taxon>Solanales</taxon>
        <taxon>Solanaceae</taxon>
        <taxon>Solanoideae</taxon>
        <taxon>Solaneae</taxon>
        <taxon>Solanum</taxon>
    </lineage>
</organism>
<comment type="caution">
    <text evidence="1">The sequence shown here is derived from an EMBL/GenBank/DDBJ whole genome shotgun (WGS) entry which is preliminary data.</text>
</comment>
<gene>
    <name evidence="1" type="ORF">KY290_026621</name>
</gene>
<proteinExistence type="predicted"/>
<evidence type="ECO:0008006" key="3">
    <source>
        <dbReference type="Google" id="ProtNLM"/>
    </source>
</evidence>
<reference evidence="1 2" key="1">
    <citation type="journal article" date="2021" name="bioRxiv">
        <title>Chromosome-scale and haplotype-resolved genome assembly of a tetraploid potato cultivar.</title>
        <authorList>
            <person name="Sun H."/>
            <person name="Jiao W.-B."/>
            <person name="Krause K."/>
            <person name="Campoy J.A."/>
            <person name="Goel M."/>
            <person name="Folz-Donahue K."/>
            <person name="Kukat C."/>
            <person name="Huettel B."/>
            <person name="Schneeberger K."/>
        </authorList>
    </citation>
    <scope>NUCLEOTIDE SEQUENCE [LARGE SCALE GENOMIC DNA]</scope>
    <source>
        <strain evidence="1">SolTubOtavaFocal</strain>
        <tissue evidence="1">Leaves</tissue>
    </source>
</reference>
<dbReference type="PANTHER" id="PTHR36607:SF24">
    <property type="entry name" value="AMINOTRANSFERASE-LIKE PLANT MOBILE DOMAIN-CONTAINING PROTEIN"/>
    <property type="match status" value="1"/>
</dbReference>
<sequence length="105" mass="12149">MAHGKKFSLALPFLASIYRGLKDMSTSSNLGACDILLPIHYVYGWIDEYFETYYCGTRPNKDDDLIVEAYSPHRFSQQFGYYQDVPTALIEHRYDDSLLALVFCF</sequence>
<evidence type="ECO:0000313" key="2">
    <source>
        <dbReference type="Proteomes" id="UP000826656"/>
    </source>
</evidence>
<dbReference type="Proteomes" id="UP000826656">
    <property type="component" value="Unassembled WGS sequence"/>
</dbReference>